<dbReference type="PANTHER" id="PTHR43479:SF7">
    <property type="entry name" value="TETR-FAMILY TRANSCRIPTIONAL REGULATOR"/>
    <property type="match status" value="1"/>
</dbReference>
<dbReference type="SUPFAM" id="SSF46689">
    <property type="entry name" value="Homeodomain-like"/>
    <property type="match status" value="1"/>
</dbReference>
<dbReference type="InterPro" id="IPR009057">
    <property type="entry name" value="Homeodomain-like_sf"/>
</dbReference>
<evidence type="ECO:0000313" key="4">
    <source>
        <dbReference type="EMBL" id="CEN28752.1"/>
    </source>
</evidence>
<keyword evidence="1 2" id="KW-0238">DNA-binding</keyword>
<accession>A0A0D6DYA4</accession>
<proteinExistence type="predicted"/>
<evidence type="ECO:0000259" key="3">
    <source>
        <dbReference type="PROSITE" id="PS50977"/>
    </source>
</evidence>
<evidence type="ECO:0000256" key="1">
    <source>
        <dbReference type="ARBA" id="ARBA00023125"/>
    </source>
</evidence>
<dbReference type="EMBL" id="LN774769">
    <property type="protein sequence ID" value="CEN28752.1"/>
    <property type="molecule type" value="Genomic_DNA"/>
</dbReference>
<feature type="domain" description="HTH tetR-type" evidence="3">
    <location>
        <begin position="7"/>
        <end position="67"/>
    </location>
</feature>
<dbReference type="PANTHER" id="PTHR43479">
    <property type="entry name" value="ACREF/ENVCD OPERON REPRESSOR-RELATED"/>
    <property type="match status" value="1"/>
</dbReference>
<dbReference type="PROSITE" id="PS50977">
    <property type="entry name" value="HTH_TETR_2"/>
    <property type="match status" value="1"/>
</dbReference>
<gene>
    <name evidence="4" type="ORF">LACPI_1552</name>
</gene>
<dbReference type="Proteomes" id="UP000033166">
    <property type="component" value="Chromosome I"/>
</dbReference>
<name>A0A0D6DYA4_9LACT</name>
<dbReference type="InterPro" id="IPR039532">
    <property type="entry name" value="TetR_C_Firmicutes"/>
</dbReference>
<reference evidence="5" key="1">
    <citation type="submission" date="2015-01" db="EMBL/GenBank/DDBJ databases">
        <authorList>
            <person name="Andreevskaya M."/>
        </authorList>
    </citation>
    <scope>NUCLEOTIDE SEQUENCE [LARGE SCALE GENOMIC DNA]</scope>
    <source>
        <strain evidence="5">MKFS47</strain>
    </source>
</reference>
<dbReference type="KEGG" id="lpk:LACPI_1552"/>
<dbReference type="AlphaFoldDB" id="A0A0D6DYA4"/>
<dbReference type="HOGENOM" id="CLU_087539_0_1_9"/>
<dbReference type="STRING" id="1364.LP2241_30562"/>
<dbReference type="GO" id="GO:0003677">
    <property type="term" value="F:DNA binding"/>
    <property type="evidence" value="ECO:0007669"/>
    <property type="project" value="UniProtKB-UniRule"/>
</dbReference>
<dbReference type="RefSeq" id="WP_047915823.1">
    <property type="nucleotide sequence ID" value="NZ_LN774769.1"/>
</dbReference>
<protein>
    <submittedName>
        <fullName evidence="4">Transcriptional regulator, TetR family</fullName>
    </submittedName>
</protein>
<dbReference type="InterPro" id="IPR001647">
    <property type="entry name" value="HTH_TetR"/>
</dbReference>
<dbReference type="Pfam" id="PF14278">
    <property type="entry name" value="TetR_C_8"/>
    <property type="match status" value="1"/>
</dbReference>
<dbReference type="Pfam" id="PF00440">
    <property type="entry name" value="TetR_N"/>
    <property type="match status" value="1"/>
</dbReference>
<dbReference type="InterPro" id="IPR050624">
    <property type="entry name" value="HTH-type_Tx_Regulator"/>
</dbReference>
<evidence type="ECO:0000256" key="2">
    <source>
        <dbReference type="PROSITE-ProRule" id="PRU00335"/>
    </source>
</evidence>
<evidence type="ECO:0000313" key="5">
    <source>
        <dbReference type="Proteomes" id="UP000033166"/>
    </source>
</evidence>
<organism evidence="4 5">
    <name type="scientific">Pseudolactococcus piscium MKFS47</name>
    <dbReference type="NCBI Taxonomy" id="297352"/>
    <lineage>
        <taxon>Bacteria</taxon>
        <taxon>Bacillati</taxon>
        <taxon>Bacillota</taxon>
        <taxon>Bacilli</taxon>
        <taxon>Lactobacillales</taxon>
        <taxon>Streptococcaceae</taxon>
        <taxon>Pseudolactococcus</taxon>
    </lineage>
</organism>
<feature type="DNA-binding region" description="H-T-H motif" evidence="2">
    <location>
        <begin position="30"/>
        <end position="49"/>
    </location>
</feature>
<sequence>MTDIRILKTHQAIENAMSDLLKEKSFDHITTTELVKRAGISRSSFYTHYQDKYEMIDKYQSGFFTNIASIFDRNNTDLGSAIYEIFNFLDKDCPVESALLSENGTREIHMYLIQQLKNFLSDVILPNFGQKSLDQVNLDYRTTYLSQAIFGILQLWIKRGKQESPQEITDILMLMLASQGHV</sequence>
<dbReference type="Gene3D" id="1.10.357.10">
    <property type="entry name" value="Tetracycline Repressor, domain 2"/>
    <property type="match status" value="1"/>
</dbReference>